<feature type="chain" id="PRO_5047424063" evidence="4">
    <location>
        <begin position="21"/>
        <end position="867"/>
    </location>
</feature>
<dbReference type="InterPro" id="IPR023343">
    <property type="entry name" value="Penicillin_amidase_dom1"/>
</dbReference>
<dbReference type="InterPro" id="IPR014395">
    <property type="entry name" value="Pen/GL7ACA/AHL_acylase"/>
</dbReference>
<sequence>MHMFSALVLALGLASVPAPVSSVTRDVHGVPHLRASTTHDLFYLQGWTHAEDRLFQMDVTRRRASGTLAELLGPSALPGDVQMRTLGLRRAAERTAPLLSPATIKDLDAYAEGVNARIASGNLPGQYAAVHVTEVAPWTVVDSLVVNKALAFTLSFDLDIDRTTAVRAYEAAGFDGHAAVFGDLMPFAPFRSASPVPVPVPATDVALADIPPAAARLAADYEKRAAATPMIAEAMNRSGDRGSNSWVIGGRHTTTGRPILASDPHLSPEAPALFHPISLRGGGYDVQGDSLPGTPYIVLGQNRRIAWGATQHFMDVSDTYVEQVRTDLASPSGLSTVYRGRLEPVVAIDETFRVNGGDPVHGRTLIVPRRNNGPLLSVDQAAGVGLSVQYTGFSPTTELETFRRFALARDVGDFRDALQFFDVGGQHFTYADVDGTIAYFTNAEVPVREDLQAGAVRGNPPYLLRDGTGGNEWLPVTHPQPHQSVPYEIVPFAELPKVVNPPAGFVVSANNDSTGNTFDNDMLNQRRPGGGISYVSFFHNGHRAARITDMVRAAIARGPVDQRDVVAMQADTTAVDAQFFTPVIAGALDRARHSATPQLAALAADPRIREAAARLAGWNHTYPTGIPEGYDAADQDGRLAEPSAAEVGNSVASTIYALWRGRFVVNVIDRHVPAGLPSTSDFHGTQALRRLLATGGIGRSGIDFFAVPGIGDPADRRDYLVLRSLADALDLAASDRFAPAFGRSADQRDYRWGKLHRIVLSSPLGAPYTIPSLGNRFTSPLPGLPGIPVDGGVNVPDVAGHPLRADAPDRFTVPLVPIRRFVAQATAGGWRSVDSLAGGVSEGLGGPFEQSLLPLWLTNDTYPVLAE</sequence>
<keyword evidence="2" id="KW-0378">Hydrolase</keyword>
<keyword evidence="4" id="KW-0732">Signal</keyword>
<reference evidence="5 6" key="1">
    <citation type="submission" date="2024-10" db="EMBL/GenBank/DDBJ databases">
        <title>The Natural Products Discovery Center: Release of the First 8490 Sequenced Strains for Exploring Actinobacteria Biosynthetic Diversity.</title>
        <authorList>
            <person name="Kalkreuter E."/>
            <person name="Kautsar S.A."/>
            <person name="Yang D."/>
            <person name="Bader C.D."/>
            <person name="Teijaro C.N."/>
            <person name="Fluegel L."/>
            <person name="Davis C.M."/>
            <person name="Simpson J.R."/>
            <person name="Lauterbach L."/>
            <person name="Steele A.D."/>
            <person name="Gui C."/>
            <person name="Meng S."/>
            <person name="Li G."/>
            <person name="Viehrig K."/>
            <person name="Ye F."/>
            <person name="Su P."/>
            <person name="Kiefer A.F."/>
            <person name="Nichols A."/>
            <person name="Cepeda A.J."/>
            <person name="Yan W."/>
            <person name="Fan B."/>
            <person name="Jiang Y."/>
            <person name="Adhikari A."/>
            <person name="Zheng C.-J."/>
            <person name="Schuster L."/>
            <person name="Cowan T.M."/>
            <person name="Smanski M.J."/>
            <person name="Chevrette M.G."/>
            <person name="De Carvalho L.P.S."/>
            <person name="Shen B."/>
        </authorList>
    </citation>
    <scope>NUCLEOTIDE SEQUENCE [LARGE SCALE GENOMIC DNA]</scope>
    <source>
        <strain evidence="5 6">NPDC000087</strain>
    </source>
</reference>
<keyword evidence="6" id="KW-1185">Reference proteome</keyword>
<evidence type="ECO:0000313" key="5">
    <source>
        <dbReference type="EMBL" id="MFF5288199.1"/>
    </source>
</evidence>
<proteinExistence type="inferred from homology"/>
<dbReference type="Gene3D" id="3.60.20.10">
    <property type="entry name" value="Glutamine Phosphoribosylpyrophosphate, subunit 1, domain 1"/>
    <property type="match status" value="1"/>
</dbReference>
<gene>
    <name evidence="5" type="ORF">ACFY35_02095</name>
</gene>
<dbReference type="PANTHER" id="PTHR34218:SF4">
    <property type="entry name" value="ACYL-HOMOSERINE LACTONE ACYLASE QUIP"/>
    <property type="match status" value="1"/>
</dbReference>
<dbReference type="InterPro" id="IPR043146">
    <property type="entry name" value="Penicillin_amidase_N_B-knob"/>
</dbReference>
<dbReference type="Proteomes" id="UP001602245">
    <property type="component" value="Unassembled WGS sequence"/>
</dbReference>
<evidence type="ECO:0000256" key="1">
    <source>
        <dbReference type="ARBA" id="ARBA00006586"/>
    </source>
</evidence>
<evidence type="ECO:0000256" key="4">
    <source>
        <dbReference type="SAM" id="SignalP"/>
    </source>
</evidence>
<keyword evidence="3" id="KW-0865">Zymogen</keyword>
<dbReference type="PIRSF" id="PIRSF001227">
    <property type="entry name" value="Pen_acylase"/>
    <property type="match status" value="1"/>
</dbReference>
<name>A0ABW6W4H9_9ACTN</name>
<comment type="caution">
    <text evidence="5">The sequence shown here is derived from an EMBL/GenBank/DDBJ whole genome shotgun (WGS) entry which is preliminary data.</text>
</comment>
<dbReference type="InterPro" id="IPR043147">
    <property type="entry name" value="Penicillin_amidase_A-knob"/>
</dbReference>
<evidence type="ECO:0000256" key="3">
    <source>
        <dbReference type="ARBA" id="ARBA00023145"/>
    </source>
</evidence>
<protein>
    <submittedName>
        <fullName evidence="5">Penicillin acylase family protein</fullName>
    </submittedName>
</protein>
<evidence type="ECO:0000256" key="2">
    <source>
        <dbReference type="ARBA" id="ARBA00022801"/>
    </source>
</evidence>
<organism evidence="5 6">
    <name type="scientific">Paractinoplanes globisporus</name>
    <dbReference type="NCBI Taxonomy" id="113565"/>
    <lineage>
        <taxon>Bacteria</taxon>
        <taxon>Bacillati</taxon>
        <taxon>Actinomycetota</taxon>
        <taxon>Actinomycetes</taxon>
        <taxon>Micromonosporales</taxon>
        <taxon>Micromonosporaceae</taxon>
        <taxon>Paractinoplanes</taxon>
    </lineage>
</organism>
<dbReference type="RefSeq" id="WP_084699576.1">
    <property type="nucleotide sequence ID" value="NZ_JBIAZU010000001.1"/>
</dbReference>
<dbReference type="EMBL" id="JBIAZU010000001">
    <property type="protein sequence ID" value="MFF5288199.1"/>
    <property type="molecule type" value="Genomic_DNA"/>
</dbReference>
<dbReference type="InterPro" id="IPR029055">
    <property type="entry name" value="Ntn_hydrolases_N"/>
</dbReference>
<dbReference type="InterPro" id="IPR002692">
    <property type="entry name" value="S45"/>
</dbReference>
<dbReference type="Pfam" id="PF01804">
    <property type="entry name" value="Penicil_amidase"/>
    <property type="match status" value="1"/>
</dbReference>
<dbReference type="PANTHER" id="PTHR34218">
    <property type="entry name" value="PEPTIDASE S45 PENICILLIN AMIDASE"/>
    <property type="match status" value="1"/>
</dbReference>
<dbReference type="Gene3D" id="1.10.1400.10">
    <property type="match status" value="1"/>
</dbReference>
<evidence type="ECO:0000313" key="6">
    <source>
        <dbReference type="Proteomes" id="UP001602245"/>
    </source>
</evidence>
<dbReference type="Gene3D" id="1.10.439.10">
    <property type="entry name" value="Penicillin Amidohydrolase, domain 1"/>
    <property type="match status" value="1"/>
</dbReference>
<dbReference type="SUPFAM" id="SSF56235">
    <property type="entry name" value="N-terminal nucleophile aminohydrolases (Ntn hydrolases)"/>
    <property type="match status" value="1"/>
</dbReference>
<comment type="similarity">
    <text evidence="1">Belongs to the peptidase S45 family.</text>
</comment>
<feature type="signal peptide" evidence="4">
    <location>
        <begin position="1"/>
        <end position="20"/>
    </location>
</feature>
<accession>A0ABW6W4H9</accession>
<dbReference type="Gene3D" id="2.30.120.10">
    <property type="match status" value="1"/>
</dbReference>